<evidence type="ECO:0000256" key="15">
    <source>
        <dbReference type="ARBA" id="ARBA00022741"/>
    </source>
</evidence>
<dbReference type="PROSITE" id="PS50011">
    <property type="entry name" value="PROTEIN_KINASE_DOM"/>
    <property type="match status" value="1"/>
</dbReference>
<evidence type="ECO:0000256" key="27">
    <source>
        <dbReference type="SAM" id="Phobius"/>
    </source>
</evidence>
<dbReference type="EC" id="2.7.11.1" evidence="5"/>
<keyword evidence="22" id="KW-0675">Receptor</keyword>
<dbReference type="Pfam" id="PF00560">
    <property type="entry name" value="LRR_1"/>
    <property type="match status" value="9"/>
</dbReference>
<evidence type="ECO:0000256" key="14">
    <source>
        <dbReference type="ARBA" id="ARBA00022737"/>
    </source>
</evidence>
<keyword evidence="8" id="KW-0723">Serine/threonine-protein kinase</keyword>
<evidence type="ECO:0000256" key="5">
    <source>
        <dbReference type="ARBA" id="ARBA00012513"/>
    </source>
</evidence>
<accession>A0A371ES63</accession>
<comment type="subcellular location">
    <subcellularLocation>
        <location evidence="1">Membrane</location>
        <topology evidence="1">Peripheral membrane protein</topology>
    </subcellularLocation>
    <subcellularLocation>
        <location evidence="3">Membrane</location>
        <topology evidence="3">Single-pass type I membrane protein</topology>
    </subcellularLocation>
    <subcellularLocation>
        <location evidence="2">Secreted</location>
        <location evidence="2">Cell wall</location>
    </subcellularLocation>
</comment>
<dbReference type="InterPro" id="IPR032675">
    <property type="entry name" value="LRR_dom_sf"/>
</dbReference>
<keyword evidence="17" id="KW-0611">Plant defense</keyword>
<dbReference type="EMBL" id="QJKJ01012347">
    <property type="protein sequence ID" value="RDX68873.1"/>
    <property type="molecule type" value="Genomic_DNA"/>
</dbReference>
<dbReference type="GO" id="GO:0005524">
    <property type="term" value="F:ATP binding"/>
    <property type="evidence" value="ECO:0007669"/>
    <property type="project" value="UniProtKB-KW"/>
</dbReference>
<dbReference type="SUPFAM" id="SSF52058">
    <property type="entry name" value="L domain-like"/>
    <property type="match status" value="1"/>
</dbReference>
<keyword evidence="19 27" id="KW-1133">Transmembrane helix</keyword>
<keyword evidence="6" id="KW-0134">Cell wall</keyword>
<evidence type="ECO:0000256" key="10">
    <source>
        <dbReference type="ARBA" id="ARBA00022614"/>
    </source>
</evidence>
<evidence type="ECO:0000256" key="8">
    <source>
        <dbReference type="ARBA" id="ARBA00022527"/>
    </source>
</evidence>
<keyword evidence="7" id="KW-0964">Secreted</keyword>
<keyword evidence="30" id="KW-1185">Reference proteome</keyword>
<feature type="domain" description="Protein kinase" evidence="28">
    <location>
        <begin position="805"/>
        <end position="1086"/>
    </location>
</feature>
<dbReference type="Gene3D" id="3.80.10.10">
    <property type="entry name" value="Ribonuclease Inhibitor"/>
    <property type="match status" value="4"/>
</dbReference>
<dbReference type="OrthoDB" id="676979at2759"/>
<dbReference type="GO" id="GO:0016020">
    <property type="term" value="C:membrane"/>
    <property type="evidence" value="ECO:0007669"/>
    <property type="project" value="UniProtKB-SubCell"/>
</dbReference>
<dbReference type="FunFam" id="3.80.10.10:FF:000844">
    <property type="entry name" value="Leucine-rich repeat receptor-like serine/threonine-protein kinase isoform B"/>
    <property type="match status" value="1"/>
</dbReference>
<dbReference type="STRING" id="157652.A0A371ES63"/>
<keyword evidence="23" id="KW-0325">Glycoprotein</keyword>
<dbReference type="InterPro" id="IPR055414">
    <property type="entry name" value="LRR_R13L4/SHOC2-like"/>
</dbReference>
<feature type="non-terminal residue" evidence="29">
    <location>
        <position position="1"/>
    </location>
</feature>
<comment type="similarity">
    <text evidence="4">Belongs to the protein kinase superfamily. Ser/Thr protein kinase family.</text>
</comment>
<keyword evidence="18" id="KW-0067">ATP-binding</keyword>
<comment type="caution">
    <text evidence="29">The sequence shown here is derived from an EMBL/GenBank/DDBJ whole genome shotgun (WGS) entry which is preliminary data.</text>
</comment>
<keyword evidence="13" id="KW-0732">Signal</keyword>
<comment type="catalytic activity">
    <reaction evidence="26">
        <text>L-seryl-[protein] + ATP = O-phospho-L-seryl-[protein] + ADP + H(+)</text>
        <dbReference type="Rhea" id="RHEA:17989"/>
        <dbReference type="Rhea" id="RHEA-COMP:9863"/>
        <dbReference type="Rhea" id="RHEA-COMP:11604"/>
        <dbReference type="ChEBI" id="CHEBI:15378"/>
        <dbReference type="ChEBI" id="CHEBI:29999"/>
        <dbReference type="ChEBI" id="CHEBI:30616"/>
        <dbReference type="ChEBI" id="CHEBI:83421"/>
        <dbReference type="ChEBI" id="CHEBI:456216"/>
        <dbReference type="EC" id="2.7.11.1"/>
    </reaction>
</comment>
<keyword evidence="12 27" id="KW-0812">Transmembrane</keyword>
<evidence type="ECO:0000256" key="20">
    <source>
        <dbReference type="ARBA" id="ARBA00023136"/>
    </source>
</evidence>
<dbReference type="AlphaFoldDB" id="A0A371ES63"/>
<keyword evidence="21" id="KW-1015">Disulfide bond</keyword>
<dbReference type="PANTHER" id="PTHR48056:SF45">
    <property type="entry name" value="PROTEIN KINASE DOMAIN-CONTAINING PROTEIN"/>
    <property type="match status" value="1"/>
</dbReference>
<keyword evidence="9" id="KW-0597">Phosphoprotein</keyword>
<dbReference type="GO" id="GO:0004674">
    <property type="term" value="F:protein serine/threonine kinase activity"/>
    <property type="evidence" value="ECO:0007669"/>
    <property type="project" value="UniProtKB-KW"/>
</dbReference>
<dbReference type="Pfam" id="PF00069">
    <property type="entry name" value="Pkinase"/>
    <property type="match status" value="1"/>
</dbReference>
<dbReference type="PANTHER" id="PTHR48056">
    <property type="entry name" value="LRR RECEPTOR-LIKE SERINE/THREONINE-PROTEIN KINASE-RELATED"/>
    <property type="match status" value="1"/>
</dbReference>
<evidence type="ECO:0000256" key="1">
    <source>
        <dbReference type="ARBA" id="ARBA00004170"/>
    </source>
</evidence>
<evidence type="ECO:0000256" key="11">
    <source>
        <dbReference type="ARBA" id="ARBA00022679"/>
    </source>
</evidence>
<evidence type="ECO:0000256" key="23">
    <source>
        <dbReference type="ARBA" id="ARBA00023180"/>
    </source>
</evidence>
<feature type="transmembrane region" description="Helical" evidence="27">
    <location>
        <begin position="7"/>
        <end position="26"/>
    </location>
</feature>
<dbReference type="InterPro" id="IPR050647">
    <property type="entry name" value="Plant_LRR-RLKs"/>
</dbReference>
<dbReference type="FunFam" id="1.10.510.10:FF:000365">
    <property type="entry name" value="Leucine-rich repeat receptor-like serine/threonine-protein kinase At1g17230"/>
    <property type="match status" value="1"/>
</dbReference>
<evidence type="ECO:0000256" key="13">
    <source>
        <dbReference type="ARBA" id="ARBA00022729"/>
    </source>
</evidence>
<evidence type="ECO:0000256" key="26">
    <source>
        <dbReference type="ARBA" id="ARBA00048679"/>
    </source>
</evidence>
<organism evidence="29 30">
    <name type="scientific">Mucuna pruriens</name>
    <name type="common">Velvet bean</name>
    <name type="synonym">Dolichos pruriens</name>
    <dbReference type="NCBI Taxonomy" id="157652"/>
    <lineage>
        <taxon>Eukaryota</taxon>
        <taxon>Viridiplantae</taxon>
        <taxon>Streptophyta</taxon>
        <taxon>Embryophyta</taxon>
        <taxon>Tracheophyta</taxon>
        <taxon>Spermatophyta</taxon>
        <taxon>Magnoliopsida</taxon>
        <taxon>eudicotyledons</taxon>
        <taxon>Gunneridae</taxon>
        <taxon>Pentapetalae</taxon>
        <taxon>rosids</taxon>
        <taxon>fabids</taxon>
        <taxon>Fabales</taxon>
        <taxon>Fabaceae</taxon>
        <taxon>Papilionoideae</taxon>
        <taxon>50 kb inversion clade</taxon>
        <taxon>NPAAA clade</taxon>
        <taxon>indigoferoid/millettioid clade</taxon>
        <taxon>Phaseoleae</taxon>
        <taxon>Mucuna</taxon>
    </lineage>
</organism>
<dbReference type="GO" id="GO:0006952">
    <property type="term" value="P:defense response"/>
    <property type="evidence" value="ECO:0007669"/>
    <property type="project" value="UniProtKB-KW"/>
</dbReference>
<keyword evidence="10" id="KW-0433">Leucine-rich repeat</keyword>
<dbReference type="InterPro" id="IPR000719">
    <property type="entry name" value="Prot_kinase_dom"/>
</dbReference>
<dbReference type="GO" id="GO:0033612">
    <property type="term" value="F:receptor serine/threonine kinase binding"/>
    <property type="evidence" value="ECO:0007669"/>
    <property type="project" value="TreeGrafter"/>
</dbReference>
<dbReference type="Gene3D" id="3.30.200.20">
    <property type="entry name" value="Phosphorylase Kinase, domain 1"/>
    <property type="match status" value="1"/>
</dbReference>
<dbReference type="InterPro" id="IPR011009">
    <property type="entry name" value="Kinase-like_dom_sf"/>
</dbReference>
<dbReference type="SMART" id="SM00220">
    <property type="entry name" value="S_TKc"/>
    <property type="match status" value="1"/>
</dbReference>
<dbReference type="FunFam" id="3.80.10.10:FF:000400">
    <property type="entry name" value="Nuclear pore complex protein NUP107"/>
    <property type="match status" value="1"/>
</dbReference>
<dbReference type="FunFam" id="3.80.10.10:FF:000177">
    <property type="entry name" value="Leucine-rich repeat receptor-like serine/threonine-protein kinase At1g17230"/>
    <property type="match status" value="1"/>
</dbReference>
<evidence type="ECO:0000256" key="16">
    <source>
        <dbReference type="ARBA" id="ARBA00022777"/>
    </source>
</evidence>
<dbReference type="FunFam" id="3.30.200.20:FF:000219">
    <property type="entry name" value="Leucine-rich repeat receptor-like serine/threonine-protein kinase"/>
    <property type="match status" value="1"/>
</dbReference>
<dbReference type="Pfam" id="PF08263">
    <property type="entry name" value="LRRNT_2"/>
    <property type="match status" value="1"/>
</dbReference>
<dbReference type="PROSITE" id="PS00108">
    <property type="entry name" value="PROTEIN_KINASE_ST"/>
    <property type="match status" value="1"/>
</dbReference>
<evidence type="ECO:0000259" key="28">
    <source>
        <dbReference type="PROSITE" id="PS50011"/>
    </source>
</evidence>
<evidence type="ECO:0000256" key="21">
    <source>
        <dbReference type="ARBA" id="ARBA00023157"/>
    </source>
</evidence>
<keyword evidence="11" id="KW-0808">Transferase</keyword>
<gene>
    <name evidence="29" type="ORF">CR513_52088</name>
</gene>
<dbReference type="InterPro" id="IPR001611">
    <property type="entry name" value="Leu-rich_rpt"/>
</dbReference>
<evidence type="ECO:0000256" key="9">
    <source>
        <dbReference type="ARBA" id="ARBA00022553"/>
    </source>
</evidence>
<evidence type="ECO:0000256" key="18">
    <source>
        <dbReference type="ARBA" id="ARBA00022840"/>
    </source>
</evidence>
<proteinExistence type="inferred from homology"/>
<evidence type="ECO:0000256" key="25">
    <source>
        <dbReference type="ARBA" id="ARBA00047899"/>
    </source>
</evidence>
<keyword evidence="16" id="KW-0418">Kinase</keyword>
<dbReference type="SUPFAM" id="SSF52047">
    <property type="entry name" value="RNI-like"/>
    <property type="match status" value="1"/>
</dbReference>
<keyword evidence="15" id="KW-0547">Nucleotide-binding</keyword>
<evidence type="ECO:0000256" key="19">
    <source>
        <dbReference type="ARBA" id="ARBA00022989"/>
    </source>
</evidence>
<dbReference type="FunFam" id="3.80.10.10:FF:000588">
    <property type="entry name" value="Leucine-rich repeat receptor-like serine/threonine-protein kinase isoform B"/>
    <property type="match status" value="1"/>
</dbReference>
<evidence type="ECO:0000313" key="30">
    <source>
        <dbReference type="Proteomes" id="UP000257109"/>
    </source>
</evidence>
<evidence type="ECO:0000256" key="17">
    <source>
        <dbReference type="ARBA" id="ARBA00022821"/>
    </source>
</evidence>
<evidence type="ECO:0000256" key="2">
    <source>
        <dbReference type="ARBA" id="ARBA00004191"/>
    </source>
</evidence>
<dbReference type="InterPro" id="IPR013210">
    <property type="entry name" value="LRR_N_plant-typ"/>
</dbReference>
<dbReference type="Proteomes" id="UP000257109">
    <property type="component" value="Unassembled WGS sequence"/>
</dbReference>
<dbReference type="SMART" id="SM00369">
    <property type="entry name" value="LRR_TYP"/>
    <property type="match status" value="9"/>
</dbReference>
<dbReference type="SUPFAM" id="SSF56112">
    <property type="entry name" value="Protein kinase-like (PK-like)"/>
    <property type="match status" value="1"/>
</dbReference>
<evidence type="ECO:0000256" key="4">
    <source>
        <dbReference type="ARBA" id="ARBA00008684"/>
    </source>
</evidence>
<dbReference type="InterPro" id="IPR003591">
    <property type="entry name" value="Leu-rich_rpt_typical-subtyp"/>
</dbReference>
<feature type="transmembrane region" description="Helical" evidence="27">
    <location>
        <begin position="740"/>
        <end position="763"/>
    </location>
</feature>
<reference evidence="29" key="1">
    <citation type="submission" date="2018-05" db="EMBL/GenBank/DDBJ databases">
        <title>Draft genome of Mucuna pruriens seed.</title>
        <authorList>
            <person name="Nnadi N.E."/>
            <person name="Vos R."/>
            <person name="Hasami M.H."/>
            <person name="Devisetty U.K."/>
            <person name="Aguiy J.C."/>
        </authorList>
    </citation>
    <scope>NUCLEOTIDE SEQUENCE [LARGE SCALE GENOMIC DNA]</scope>
    <source>
        <strain evidence="29">JCA_2017</strain>
    </source>
</reference>
<evidence type="ECO:0000256" key="6">
    <source>
        <dbReference type="ARBA" id="ARBA00022512"/>
    </source>
</evidence>
<evidence type="ECO:0000256" key="3">
    <source>
        <dbReference type="ARBA" id="ARBA00004479"/>
    </source>
</evidence>
<evidence type="ECO:0000256" key="24">
    <source>
        <dbReference type="ARBA" id="ARBA00038043"/>
    </source>
</evidence>
<protein>
    <recommendedName>
        <fullName evidence="5">non-specific serine/threonine protein kinase</fullName>
        <ecNumber evidence="5">2.7.11.1</ecNumber>
    </recommendedName>
</protein>
<comment type="similarity">
    <text evidence="24">Belongs to the polygalacturonase-inhibiting protein family.</text>
</comment>
<evidence type="ECO:0000256" key="22">
    <source>
        <dbReference type="ARBA" id="ARBA00023170"/>
    </source>
</evidence>
<evidence type="ECO:0000313" key="29">
    <source>
        <dbReference type="EMBL" id="RDX68873.1"/>
    </source>
</evidence>
<keyword evidence="14" id="KW-0677">Repeat</keyword>
<evidence type="ECO:0000256" key="12">
    <source>
        <dbReference type="ARBA" id="ARBA00022692"/>
    </source>
</evidence>
<dbReference type="Pfam" id="PF23598">
    <property type="entry name" value="LRR_14"/>
    <property type="match status" value="1"/>
</dbReference>
<sequence length="1144" mass="125800">MALECSFHFLNGVYMVLLFCLGIVLVNSVNEEGSSLLGFRTSLLDPNNNLYNWNSSDLTPCNWTGVSCTGSVVTSVKLYKLNLSGTLAPTICNLPNLLELNLSKNFISGPIPDGFVDCAGLEVLDLCTNRLHGPLLTTPIWKITTLKKLYLCENYMYGEVPVELGNLESLEELVIYSNNLTGRIPSSIRNLKQLRVIRAGLNALSGPIPGEISECESLEILGLAQNQLEGSIPRELQKLQNLTTILLWQNSLSGEIPPEIGNISSLELLALHQNSLSGGVPRELGKLSQLKRLYMYTNQLNGTIPPELGNCTNAIEIDLSENHLIGFIPKELGLISNLSLLHLFENHLQGHIPRELGQLRVLRNLDLSLNNLTGTIPLEFQNLTYMEDLQLFDNQLDGVIPPHLGAVRNLTILDISANNLVGMIPFHLCEYQKLQFLSLGSNRLFGNIPYSLKTCKSLVQLMLGDNQLTGSLPVELYELHNLTALELYQNRFSGIINPGIGQLRNLERLLLSANYFEGLLPPEIGNLAQLVTFNVSSNRFSGSIPHELGNCGRMQRLDLSRNHFTGMLPNKIGNLVNLELLKVSDNMLSGEIPGTLGNLIRLTDLELGGNQFSGSISFHLGKLGALQIALNLSHNKLSGSIPDSLGSLQMLEALYLNDNQLVGEIPASIGDLLSLVVCNVSNNKLVGIVPDTTTFRKMDFTNFAGNNGLCRVGTSHCHPTGSSHAAKQSWIRNGSTREKIVSIVSGMVGLVSLIFIVCICLAMRRRSHDAFVSLEGQTKTHVLDNYYFPKEGFTYQDLLEATGNFSEAAVLGRGACGTVYKAVMNDGEVIAVKKLNSRGEGTNNVDRSFFAEISTLGKIRHRNIVKLYGFCYHEDSNLLLYEYMENGSLGEQLHSSATTCALDWGSRYKIALGAAEGLCYLHYDCKPQIIHRDIKSNNILLDEVFQAHVGDFGLAKLIDFSYSKSMSAVAGSYGYIAPEYAYTMKVTEKCDIYSFGVVLLELVTGRSPVQPLEQGGDLVTCVRRAIQASVPTSELFDKRLNLSAQKTVEEMSLILKIALFCTSTSPLNRPTMREVIAMLIDAREYVSNSPTSPTSESPLDEDDGISSKELAFHVISSLTTNWLVMVCADGGLEFSVFWESHILM</sequence>
<keyword evidence="20 27" id="KW-0472">Membrane</keyword>
<dbReference type="InterPro" id="IPR008271">
    <property type="entry name" value="Ser/Thr_kinase_AS"/>
</dbReference>
<name>A0A371ES63_MUCPR</name>
<evidence type="ECO:0000256" key="7">
    <source>
        <dbReference type="ARBA" id="ARBA00022525"/>
    </source>
</evidence>
<dbReference type="Gene3D" id="1.10.510.10">
    <property type="entry name" value="Transferase(Phosphotransferase) domain 1"/>
    <property type="match status" value="1"/>
</dbReference>
<comment type="catalytic activity">
    <reaction evidence="25">
        <text>L-threonyl-[protein] + ATP = O-phospho-L-threonyl-[protein] + ADP + H(+)</text>
        <dbReference type="Rhea" id="RHEA:46608"/>
        <dbReference type="Rhea" id="RHEA-COMP:11060"/>
        <dbReference type="Rhea" id="RHEA-COMP:11605"/>
        <dbReference type="ChEBI" id="CHEBI:15378"/>
        <dbReference type="ChEBI" id="CHEBI:30013"/>
        <dbReference type="ChEBI" id="CHEBI:30616"/>
        <dbReference type="ChEBI" id="CHEBI:61977"/>
        <dbReference type="ChEBI" id="CHEBI:456216"/>
        <dbReference type="EC" id="2.7.11.1"/>
    </reaction>
</comment>